<evidence type="ECO:0000256" key="1">
    <source>
        <dbReference type="SAM" id="MobiDB-lite"/>
    </source>
</evidence>
<sequence>MSIGEKTSDPVESSLCPVVSDVHPIEIAKRKLFSEIICLEKESHPPGISVKQKTYSHSSEETSAGWKTARSKKSRNMRLGTGIVEAQNEEKSFIEMEKKAWIFIGRVKYHVT</sequence>
<organism evidence="2 3">
    <name type="scientific">Cryptolaemus montrouzieri</name>
    <dbReference type="NCBI Taxonomy" id="559131"/>
    <lineage>
        <taxon>Eukaryota</taxon>
        <taxon>Metazoa</taxon>
        <taxon>Ecdysozoa</taxon>
        <taxon>Arthropoda</taxon>
        <taxon>Hexapoda</taxon>
        <taxon>Insecta</taxon>
        <taxon>Pterygota</taxon>
        <taxon>Neoptera</taxon>
        <taxon>Endopterygota</taxon>
        <taxon>Coleoptera</taxon>
        <taxon>Polyphaga</taxon>
        <taxon>Cucujiformia</taxon>
        <taxon>Coccinelloidea</taxon>
        <taxon>Coccinellidae</taxon>
        <taxon>Scymninae</taxon>
        <taxon>Scymnini</taxon>
        <taxon>Cryptolaemus</taxon>
    </lineage>
</organism>
<protein>
    <submittedName>
        <fullName evidence="2">Uncharacterized protein</fullName>
    </submittedName>
</protein>
<feature type="region of interest" description="Disordered" evidence="1">
    <location>
        <begin position="48"/>
        <end position="72"/>
    </location>
</feature>
<name>A0ABD2NSA0_9CUCU</name>
<gene>
    <name evidence="2" type="ORF">HHI36_004662</name>
</gene>
<dbReference type="AlphaFoldDB" id="A0ABD2NSA0"/>
<proteinExistence type="predicted"/>
<dbReference type="EMBL" id="JABFTP020000144">
    <property type="protein sequence ID" value="KAL3281453.1"/>
    <property type="molecule type" value="Genomic_DNA"/>
</dbReference>
<evidence type="ECO:0000313" key="3">
    <source>
        <dbReference type="Proteomes" id="UP001516400"/>
    </source>
</evidence>
<accession>A0ABD2NSA0</accession>
<dbReference type="Proteomes" id="UP001516400">
    <property type="component" value="Unassembled WGS sequence"/>
</dbReference>
<reference evidence="2 3" key="1">
    <citation type="journal article" date="2021" name="BMC Biol.">
        <title>Horizontally acquired antibacterial genes associated with adaptive radiation of ladybird beetles.</title>
        <authorList>
            <person name="Li H.S."/>
            <person name="Tang X.F."/>
            <person name="Huang Y.H."/>
            <person name="Xu Z.Y."/>
            <person name="Chen M.L."/>
            <person name="Du X.Y."/>
            <person name="Qiu B.Y."/>
            <person name="Chen P.T."/>
            <person name="Zhang W."/>
            <person name="Slipinski A."/>
            <person name="Escalona H.E."/>
            <person name="Waterhouse R.M."/>
            <person name="Zwick A."/>
            <person name="Pang H."/>
        </authorList>
    </citation>
    <scope>NUCLEOTIDE SEQUENCE [LARGE SCALE GENOMIC DNA]</scope>
    <source>
        <strain evidence="2">SYSU2018</strain>
    </source>
</reference>
<evidence type="ECO:0000313" key="2">
    <source>
        <dbReference type="EMBL" id="KAL3281453.1"/>
    </source>
</evidence>
<keyword evidence="3" id="KW-1185">Reference proteome</keyword>
<comment type="caution">
    <text evidence="2">The sequence shown here is derived from an EMBL/GenBank/DDBJ whole genome shotgun (WGS) entry which is preliminary data.</text>
</comment>